<accession>A0ACB7PGQ9</accession>
<dbReference type="EMBL" id="JAGIZQ010000002">
    <property type="protein sequence ID" value="KAH6641011.1"/>
    <property type="molecule type" value="Genomic_DNA"/>
</dbReference>
<keyword evidence="2" id="KW-1185">Reference proteome</keyword>
<name>A0ACB7PGQ9_9PEZI</name>
<sequence>MSAPAGPDPTAMVGLMPAPPGVTPDFYHTTSVQVAFMAVFGVTYALATIALVLRFYTRVFVVKSVGLDEPLLIAAWAVTLAFFVVSVNAMPAGFGRNMYEVTQTQLVGYLEQLLLLALTYIWPPTLTKLSILVLYWRISPDRIFRVCIIATAVVLIAYSATFTGLFCGPCNPLLGTPESAVCLNNIAVSQAVLNIVTDGVIIVLPIPTIHRLNMALKQRITVGLILGLGSAACIASIVRVAYVRAMVANPDFTFTQCSAAVWSLLEMNLGILCNALAALKPFVRQHMPNLFSSNGWGSGGAVGADGKPSGASSSYPSKRSRSRAWGHTYQLHSVGTGKGEERSVVGGGKGVKDDIVVDHQFTVEYDSNSRAKAHTMTTGSGSTDSILAPQYPAHQPV</sequence>
<proteinExistence type="predicted"/>
<protein>
    <submittedName>
        <fullName evidence="1">Uncharacterized protein</fullName>
    </submittedName>
</protein>
<comment type="caution">
    <text evidence="1">The sequence shown here is derived from an EMBL/GenBank/DDBJ whole genome shotgun (WGS) entry which is preliminary data.</text>
</comment>
<gene>
    <name evidence="1" type="ORF">F5144DRAFT_484896</name>
</gene>
<dbReference type="Proteomes" id="UP000724584">
    <property type="component" value="Unassembled WGS sequence"/>
</dbReference>
<reference evidence="1 2" key="1">
    <citation type="journal article" date="2021" name="Nat. Commun.">
        <title>Genetic determinants of endophytism in the Arabidopsis root mycobiome.</title>
        <authorList>
            <person name="Mesny F."/>
            <person name="Miyauchi S."/>
            <person name="Thiergart T."/>
            <person name="Pickel B."/>
            <person name="Atanasova L."/>
            <person name="Karlsson M."/>
            <person name="Huettel B."/>
            <person name="Barry K.W."/>
            <person name="Haridas S."/>
            <person name="Chen C."/>
            <person name="Bauer D."/>
            <person name="Andreopoulos W."/>
            <person name="Pangilinan J."/>
            <person name="LaButti K."/>
            <person name="Riley R."/>
            <person name="Lipzen A."/>
            <person name="Clum A."/>
            <person name="Drula E."/>
            <person name="Henrissat B."/>
            <person name="Kohler A."/>
            <person name="Grigoriev I.V."/>
            <person name="Martin F.M."/>
            <person name="Hacquard S."/>
        </authorList>
    </citation>
    <scope>NUCLEOTIDE SEQUENCE [LARGE SCALE GENOMIC DNA]</scope>
    <source>
        <strain evidence="1 2">MPI-SDFR-AT-0079</strain>
    </source>
</reference>
<evidence type="ECO:0000313" key="1">
    <source>
        <dbReference type="EMBL" id="KAH6641011.1"/>
    </source>
</evidence>
<organism evidence="1 2">
    <name type="scientific">Chaetomium tenue</name>
    <dbReference type="NCBI Taxonomy" id="1854479"/>
    <lineage>
        <taxon>Eukaryota</taxon>
        <taxon>Fungi</taxon>
        <taxon>Dikarya</taxon>
        <taxon>Ascomycota</taxon>
        <taxon>Pezizomycotina</taxon>
        <taxon>Sordariomycetes</taxon>
        <taxon>Sordariomycetidae</taxon>
        <taxon>Sordariales</taxon>
        <taxon>Chaetomiaceae</taxon>
        <taxon>Chaetomium</taxon>
    </lineage>
</organism>
<evidence type="ECO:0000313" key="2">
    <source>
        <dbReference type="Proteomes" id="UP000724584"/>
    </source>
</evidence>